<comment type="caution">
    <text evidence="2">The sequence shown here is derived from an EMBL/GenBank/DDBJ whole genome shotgun (WGS) entry which is preliminary data.</text>
</comment>
<evidence type="ECO:0000313" key="3">
    <source>
        <dbReference type="Proteomes" id="UP000023435"/>
    </source>
</evidence>
<evidence type="ECO:0000256" key="1">
    <source>
        <dbReference type="SAM" id="MobiDB-lite"/>
    </source>
</evidence>
<proteinExistence type="predicted"/>
<protein>
    <submittedName>
        <fullName evidence="2">Uncharacterized protein</fullName>
    </submittedName>
</protein>
<gene>
    <name evidence="2" type="ORF">AZ78_2078</name>
</gene>
<sequence length="44" mass="4352">MSSCGAGRDRTANSSGEIGRGDGLSAAGDNDRECAAKFSACGEI</sequence>
<reference evidence="2 3" key="1">
    <citation type="journal article" date="2014" name="Genome Announc.">
        <title>Draft Genome Sequence of Lysobacter capsici AZ78, a Bacterium Antagonistic to Plant-Pathogenic Oomycetes.</title>
        <authorList>
            <person name="Puopolo G."/>
            <person name="Sonego P."/>
            <person name="Engelen K."/>
            <person name="Pertot I."/>
        </authorList>
    </citation>
    <scope>NUCLEOTIDE SEQUENCE [LARGE SCALE GENOMIC DNA]</scope>
    <source>
        <strain evidence="2 3">AZ78</strain>
    </source>
</reference>
<organism evidence="2 3">
    <name type="scientific">Lysobacter capsici AZ78</name>
    <dbReference type="NCBI Taxonomy" id="1444315"/>
    <lineage>
        <taxon>Bacteria</taxon>
        <taxon>Pseudomonadati</taxon>
        <taxon>Pseudomonadota</taxon>
        <taxon>Gammaproteobacteria</taxon>
        <taxon>Lysobacterales</taxon>
        <taxon>Lysobacteraceae</taxon>
        <taxon>Lysobacter</taxon>
    </lineage>
</organism>
<dbReference type="AlphaFoldDB" id="A0A108U8J8"/>
<evidence type="ECO:0000313" key="2">
    <source>
        <dbReference type="EMBL" id="KWS04528.1"/>
    </source>
</evidence>
<name>A0A108U8J8_9GAMM</name>
<accession>A0A108U8J8</accession>
<dbReference type="EMBL" id="JAJA02000001">
    <property type="protein sequence ID" value="KWS04528.1"/>
    <property type="molecule type" value="Genomic_DNA"/>
</dbReference>
<dbReference type="Proteomes" id="UP000023435">
    <property type="component" value="Unassembled WGS sequence"/>
</dbReference>
<keyword evidence="3" id="KW-1185">Reference proteome</keyword>
<feature type="region of interest" description="Disordered" evidence="1">
    <location>
        <begin position="1"/>
        <end position="29"/>
    </location>
</feature>